<evidence type="ECO:0000256" key="4">
    <source>
        <dbReference type="ARBA" id="ARBA00022806"/>
    </source>
</evidence>
<dbReference type="Gene3D" id="1.10.3380.10">
    <property type="entry name" value="Sec63 N-terminal domain-like domain"/>
    <property type="match status" value="1"/>
</dbReference>
<proteinExistence type="inferred from homology"/>
<dbReference type="EC" id="5.6.2.4" evidence="9"/>
<dbReference type="VEuPathDB" id="TrichDB:TRFO_27581"/>
<dbReference type="PROSITE" id="PS51192">
    <property type="entry name" value="HELICASE_ATP_BIND_1"/>
    <property type="match status" value="1"/>
</dbReference>
<dbReference type="SMART" id="SM00973">
    <property type="entry name" value="Sec63"/>
    <property type="match status" value="1"/>
</dbReference>
<dbReference type="SUPFAM" id="SSF52540">
    <property type="entry name" value="P-loop containing nucleoside triphosphate hydrolases"/>
    <property type="match status" value="1"/>
</dbReference>
<dbReference type="InterPro" id="IPR052247">
    <property type="entry name" value="Meiotic_Crossover_Helicase"/>
</dbReference>
<sequence>MNKQCVSVSRLPPKFQSLFNFYQFNRVQSECFEVAFESDSNLVISAPTGCGKTVIAELAILHALNVNSDEINHADSPTLIIYVAPLRALCQEKASLWAAKYEKIGVTVTELTSDTQTSFPKNIKNTTIICTTPEKLDLATRQSSNLNNTNLNGVNHRNGNLSGVFQQLSLVIFDEIHNLSENRGSVLEAVISRILFISDLNRECHNLKQIRIIGLSATIRNYDDFCQWLRVKHKTQFDDSYRETRIETRVFGYKLSISKNSFRPNDWMFESSLTSKVTPIIRQLSNGKPVIIFCCTRKSCEKTALKIAEDFRLNSLSSDIVNPNVVKDKTLLLSLKGGVGIHTAGLCQSDRSLVENLFLKNDIRFICTTSTLSQGINLPAYMVIIKGTKHFNNGSLEEYEATQIFQMQGRAGRPQFEKEGICVIMTEKDNVKRYENLIYQSNLIESSLMYNLPEHLNAEIALGFISDENDVLRWLTSTFLFIRIQKNPYNYHLTDVRNAASYLKGLCMKNLKELAKCQFISLNTSKDQNYGKISSLPIGTICSQFCTMIETMTIYNENSPPKTIKDALILLSKSCEFVSDIIVRQEEKQKLRLMNVQPSLRFGEIDDKKDNFFSPETKVYLLIETMLSTGKIDDWGLSQEYLRIKRTAERLLSCLIQLNIYKKSLSGSVNSVILLKCLKKQMWENNTERLAQQIKGIGEVYAKKISSSEEIVCKSFTQLRKLNIYQIDKLTGHRPGWGISILEEIHKVPEYSISFHIVSHSNRLTTQKILNSTIHPNGDIIDGINNENANYDDVEFSLNIMNLSQKDSDISFHKVEIFIGVKESDHLIDHFTIKKVSGHLNETISFFVPKTIGLSDISVFVIDTEFIGIDIEKKINLNEITLIDASQLQLKQNPIDKEKKSRNSVITQFYPIEKPITNPTKPQNLSQQRILALCPEVFIFNKNNKIENGYQNKEIDSMEEIVWTRKNNLSSNSHIPTKSNKSDVNMGKNELKNVFSTTESSNSIYFQTKLKTTNKTKRSSIKNDRTDELFLKVQNNNNQFNKIESNQNIEKSNFRGLENSSKMKDSSEFKLDDDFWEHIEFDE</sequence>
<dbReference type="Pfam" id="PF23445">
    <property type="entry name" value="WHD_SNRNP200"/>
    <property type="match status" value="1"/>
</dbReference>
<evidence type="ECO:0000256" key="7">
    <source>
        <dbReference type="ARBA" id="ARBA00023254"/>
    </source>
</evidence>
<dbReference type="PANTHER" id="PTHR47835:SF3">
    <property type="entry name" value="HELICASE FOR MEIOSIS 1"/>
    <property type="match status" value="1"/>
</dbReference>
<evidence type="ECO:0000256" key="5">
    <source>
        <dbReference type="ARBA" id="ARBA00022840"/>
    </source>
</evidence>
<dbReference type="EMBL" id="MLAK01000779">
    <property type="protein sequence ID" value="OHT04857.1"/>
    <property type="molecule type" value="Genomic_DNA"/>
</dbReference>
<evidence type="ECO:0000313" key="13">
    <source>
        <dbReference type="EMBL" id="OHT04857.1"/>
    </source>
</evidence>
<evidence type="ECO:0000313" key="14">
    <source>
        <dbReference type="Proteomes" id="UP000179807"/>
    </source>
</evidence>
<dbReference type="GO" id="GO:0016787">
    <property type="term" value="F:hydrolase activity"/>
    <property type="evidence" value="ECO:0007669"/>
    <property type="project" value="UniProtKB-KW"/>
</dbReference>
<dbReference type="OrthoDB" id="5575at2759"/>
<evidence type="ECO:0000256" key="6">
    <source>
        <dbReference type="ARBA" id="ARBA00023235"/>
    </source>
</evidence>
<dbReference type="PANTHER" id="PTHR47835">
    <property type="entry name" value="HFM1, ATP DEPENDENT DNA HELICASE HOMOLOG"/>
    <property type="match status" value="1"/>
</dbReference>
<keyword evidence="7" id="KW-0469">Meiosis</keyword>
<dbReference type="Pfam" id="PF00271">
    <property type="entry name" value="Helicase_C"/>
    <property type="match status" value="1"/>
</dbReference>
<dbReference type="SUPFAM" id="SSF46785">
    <property type="entry name" value="Winged helix' DNA-binding domain"/>
    <property type="match status" value="1"/>
</dbReference>
<accession>A0A1J4K0A9</accession>
<dbReference type="InterPro" id="IPR057842">
    <property type="entry name" value="WH_MER3"/>
</dbReference>
<keyword evidence="6" id="KW-0413">Isomerase</keyword>
<dbReference type="SMART" id="SM00490">
    <property type="entry name" value="HELICc"/>
    <property type="match status" value="1"/>
</dbReference>
<keyword evidence="4 13" id="KW-0347">Helicase</keyword>
<dbReference type="InterPro" id="IPR036388">
    <property type="entry name" value="WH-like_DNA-bd_sf"/>
</dbReference>
<dbReference type="Pfam" id="PF02889">
    <property type="entry name" value="Sec63"/>
    <property type="match status" value="1"/>
</dbReference>
<dbReference type="RefSeq" id="XP_068357993.1">
    <property type="nucleotide sequence ID" value="XM_068505645.1"/>
</dbReference>
<gene>
    <name evidence="13" type="ORF">TRFO_27581</name>
</gene>
<dbReference type="Gene3D" id="3.40.50.300">
    <property type="entry name" value="P-loop containing nucleotide triphosphate hydrolases"/>
    <property type="match status" value="2"/>
</dbReference>
<dbReference type="InterPro" id="IPR036390">
    <property type="entry name" value="WH_DNA-bd_sf"/>
</dbReference>
<dbReference type="Proteomes" id="UP000179807">
    <property type="component" value="Unassembled WGS sequence"/>
</dbReference>
<dbReference type="GeneID" id="94840349"/>
<dbReference type="InterPro" id="IPR027417">
    <property type="entry name" value="P-loop_NTPase"/>
</dbReference>
<dbReference type="InterPro" id="IPR004179">
    <property type="entry name" value="Sec63-dom"/>
</dbReference>
<evidence type="ECO:0000259" key="12">
    <source>
        <dbReference type="PROSITE" id="PS51194"/>
    </source>
</evidence>
<comment type="catalytic activity">
    <reaction evidence="8">
        <text>Couples ATP hydrolysis with the unwinding of duplex DNA by translocating in the 3'-5' direction.</text>
        <dbReference type="EC" id="5.6.2.4"/>
    </reaction>
</comment>
<evidence type="ECO:0000256" key="9">
    <source>
        <dbReference type="ARBA" id="ARBA00034808"/>
    </source>
</evidence>
<dbReference type="InterPro" id="IPR002464">
    <property type="entry name" value="DNA/RNA_helicase_DEAH_CS"/>
</dbReference>
<comment type="caution">
    <text evidence="13">The sequence shown here is derived from an EMBL/GenBank/DDBJ whole genome shotgun (WGS) entry which is preliminary data.</text>
</comment>
<dbReference type="InterPro" id="IPR011545">
    <property type="entry name" value="DEAD/DEAH_box_helicase_dom"/>
</dbReference>
<comment type="similarity">
    <text evidence="1">Belongs to the helicase family. SKI2 subfamily.</text>
</comment>
<dbReference type="Pfam" id="PF00270">
    <property type="entry name" value="DEAD"/>
    <property type="match status" value="1"/>
</dbReference>
<dbReference type="AlphaFoldDB" id="A0A1J4K0A9"/>
<dbReference type="PROSITE" id="PS00690">
    <property type="entry name" value="DEAH_ATP_HELICASE"/>
    <property type="match status" value="1"/>
</dbReference>
<evidence type="ECO:0000256" key="8">
    <source>
        <dbReference type="ARBA" id="ARBA00034617"/>
    </source>
</evidence>
<evidence type="ECO:0000256" key="3">
    <source>
        <dbReference type="ARBA" id="ARBA00022801"/>
    </source>
</evidence>
<keyword evidence="2" id="KW-0547">Nucleotide-binding</keyword>
<keyword evidence="14" id="KW-1185">Reference proteome</keyword>
<organism evidence="13 14">
    <name type="scientific">Tritrichomonas foetus</name>
    <dbReference type="NCBI Taxonomy" id="1144522"/>
    <lineage>
        <taxon>Eukaryota</taxon>
        <taxon>Metamonada</taxon>
        <taxon>Parabasalia</taxon>
        <taxon>Tritrichomonadida</taxon>
        <taxon>Tritrichomonadidae</taxon>
        <taxon>Tritrichomonas</taxon>
    </lineage>
</organism>
<dbReference type="CDD" id="cd18795">
    <property type="entry name" value="SF2_C_Ski2"/>
    <property type="match status" value="1"/>
</dbReference>
<evidence type="ECO:0000256" key="2">
    <source>
        <dbReference type="ARBA" id="ARBA00022741"/>
    </source>
</evidence>
<evidence type="ECO:0000256" key="10">
    <source>
        <dbReference type="ARBA" id="ARBA00048988"/>
    </source>
</evidence>
<dbReference type="GO" id="GO:0051321">
    <property type="term" value="P:meiotic cell cycle"/>
    <property type="evidence" value="ECO:0007669"/>
    <property type="project" value="UniProtKB-KW"/>
</dbReference>
<dbReference type="GO" id="GO:0005524">
    <property type="term" value="F:ATP binding"/>
    <property type="evidence" value="ECO:0007669"/>
    <property type="project" value="UniProtKB-KW"/>
</dbReference>
<evidence type="ECO:0000256" key="1">
    <source>
        <dbReference type="ARBA" id="ARBA00010140"/>
    </source>
</evidence>
<evidence type="ECO:0000259" key="11">
    <source>
        <dbReference type="PROSITE" id="PS51192"/>
    </source>
</evidence>
<reference evidence="13" key="1">
    <citation type="submission" date="2016-10" db="EMBL/GenBank/DDBJ databases">
        <authorList>
            <person name="Benchimol M."/>
            <person name="Almeida L.G."/>
            <person name="Vasconcelos A.T."/>
            <person name="Perreira-Neves A."/>
            <person name="Rosa I.A."/>
            <person name="Tasca T."/>
            <person name="Bogo M.R."/>
            <person name="de Souza W."/>
        </authorList>
    </citation>
    <scope>NUCLEOTIDE SEQUENCE [LARGE SCALE GENOMIC DNA]</scope>
    <source>
        <strain evidence="13">K</strain>
    </source>
</reference>
<dbReference type="SMART" id="SM00487">
    <property type="entry name" value="DEXDc"/>
    <property type="match status" value="1"/>
</dbReference>
<dbReference type="InterPro" id="IPR014001">
    <property type="entry name" value="Helicase_ATP-bd"/>
</dbReference>
<protein>
    <recommendedName>
        <fullName evidence="9">DNA 3'-5' helicase</fullName>
        <ecNumber evidence="9">5.6.2.4</ecNumber>
    </recommendedName>
</protein>
<dbReference type="Gene3D" id="1.10.10.10">
    <property type="entry name" value="Winged helix-like DNA-binding domain superfamily/Winged helix DNA-binding domain"/>
    <property type="match status" value="1"/>
</dbReference>
<comment type="catalytic activity">
    <reaction evidence="10">
        <text>ATP + H2O = ADP + phosphate + H(+)</text>
        <dbReference type="Rhea" id="RHEA:13065"/>
        <dbReference type="ChEBI" id="CHEBI:15377"/>
        <dbReference type="ChEBI" id="CHEBI:15378"/>
        <dbReference type="ChEBI" id="CHEBI:30616"/>
        <dbReference type="ChEBI" id="CHEBI:43474"/>
        <dbReference type="ChEBI" id="CHEBI:456216"/>
        <dbReference type="EC" id="5.6.2.4"/>
    </reaction>
</comment>
<dbReference type="SUPFAM" id="SSF158702">
    <property type="entry name" value="Sec63 N-terminal domain-like"/>
    <property type="match status" value="1"/>
</dbReference>
<dbReference type="GO" id="GO:0043138">
    <property type="term" value="F:3'-5' DNA helicase activity"/>
    <property type="evidence" value="ECO:0007669"/>
    <property type="project" value="UniProtKB-EC"/>
</dbReference>
<dbReference type="GO" id="GO:0003676">
    <property type="term" value="F:nucleic acid binding"/>
    <property type="evidence" value="ECO:0007669"/>
    <property type="project" value="InterPro"/>
</dbReference>
<feature type="domain" description="Helicase ATP-binding" evidence="11">
    <location>
        <begin position="33"/>
        <end position="237"/>
    </location>
</feature>
<dbReference type="InterPro" id="IPR001650">
    <property type="entry name" value="Helicase_C-like"/>
</dbReference>
<keyword evidence="3" id="KW-0378">Hydrolase</keyword>
<name>A0A1J4K0A9_9EUKA</name>
<feature type="domain" description="Helicase C-terminal" evidence="12">
    <location>
        <begin position="276"/>
        <end position="460"/>
    </location>
</feature>
<keyword evidence="5" id="KW-0067">ATP-binding</keyword>
<dbReference type="PROSITE" id="PS51194">
    <property type="entry name" value="HELICASE_CTER"/>
    <property type="match status" value="1"/>
</dbReference>
<dbReference type="FunFam" id="1.10.10.10:FF:000012">
    <property type="entry name" value="U5 small nuclear ribonucleoprotein helicase"/>
    <property type="match status" value="1"/>
</dbReference>